<dbReference type="Pfam" id="PF14559">
    <property type="entry name" value="TPR_19"/>
    <property type="match status" value="1"/>
</dbReference>
<dbReference type="Gene3D" id="1.25.40.10">
    <property type="entry name" value="Tetratricopeptide repeat domain"/>
    <property type="match status" value="3"/>
</dbReference>
<evidence type="ECO:0000256" key="2">
    <source>
        <dbReference type="SAM" id="SignalP"/>
    </source>
</evidence>
<keyword evidence="5" id="KW-1185">Reference proteome</keyword>
<dbReference type="AlphaFoldDB" id="A0A848HCF4"/>
<evidence type="ECO:0000259" key="3">
    <source>
        <dbReference type="Pfam" id="PF13283"/>
    </source>
</evidence>
<dbReference type="Proteomes" id="UP000541185">
    <property type="component" value="Unassembled WGS sequence"/>
</dbReference>
<protein>
    <submittedName>
        <fullName evidence="4">Tetratricopeptide repeat protein</fullName>
    </submittedName>
</protein>
<sequence length="773" mass="82882">MRQQQRKALALAAVLALASLQADAQSRASSHRAPSRGAQAAQAAADAGYKAYARRDYAAAVEEAQRAVQLVPSRRDWWLLLAQAQLASGQADAAEQAIRRAEQIKGDDTALARTRADLARARSQGYGDAMYKALAANDVKGAIAAGTRAVELAPENPGYRLVLVHALLRDDRYAEAERLAGETVALLPESAAPLALRGYARQGLGKPAEAAADLDRALQQKGLGAAAQRQLRLLAADLALAQGNGLRAMQVLQPLAADNDVAARREYARQQMNTPGGSPSFALRAPGIDCSNVAAAQTCTLQAAAMPPVPGYVNATAGYAAMEQRDYARALEQARLATAAAPQQRDWQLLLMNAALANNDYAEADRAATAALQLAPAPDASILAQRSTVRRRMGDVAGANADAEEALRIGGLPATAEAGLLADLGRRNEARARLAAASGEQSQTPQGRLDMAYLSTRIGDPEGARESFAQADAAGGLPPTSLLDAGYAAMHSKHDAEAAHYFERAIDAVNGLQLKLDPQMVYDVRRTHADLTRKWGVLASLTSRNGAGVLPGFGITGGPVNERATQLGAEAYYRPWGYRNGEFVEFFARGFMTVDGGQNSGSTGTDSFVGTVGVRWKPISATNLMLSFGRVFGPNVRDDWLGQIGWSWDYGNDLFVDRSSWWTTLLYAEAGHYFEAGTNYGIAQGEFGRSYLVGSSGRTTVFPHIFVGAEYNSDDPVAKTAAGIGPGVRLRHWFREDVYNAPRSYWDVTLQYRARLTGDDRMQGLYFNTLLNY</sequence>
<dbReference type="SMART" id="SM00028">
    <property type="entry name" value="TPR"/>
    <property type="match status" value="7"/>
</dbReference>
<keyword evidence="1" id="KW-0802">TPR repeat</keyword>
<dbReference type="SUPFAM" id="SSF48452">
    <property type="entry name" value="TPR-like"/>
    <property type="match status" value="3"/>
</dbReference>
<feature type="domain" description="Bacteriophage N4 adsorption protein A C-terminal" evidence="3">
    <location>
        <begin position="602"/>
        <end position="767"/>
    </location>
</feature>
<evidence type="ECO:0000313" key="5">
    <source>
        <dbReference type="Proteomes" id="UP000541185"/>
    </source>
</evidence>
<gene>
    <name evidence="4" type="ORF">HHL11_15850</name>
</gene>
<dbReference type="InterPro" id="IPR011990">
    <property type="entry name" value="TPR-like_helical_dom_sf"/>
</dbReference>
<dbReference type="Pfam" id="PF13283">
    <property type="entry name" value="NfrA_C"/>
    <property type="match status" value="1"/>
</dbReference>
<comment type="caution">
    <text evidence="4">The sequence shown here is derived from an EMBL/GenBank/DDBJ whole genome shotgun (WGS) entry which is preliminary data.</text>
</comment>
<proteinExistence type="predicted"/>
<evidence type="ECO:0000313" key="4">
    <source>
        <dbReference type="EMBL" id="NML45228.1"/>
    </source>
</evidence>
<organism evidence="4 5">
    <name type="scientific">Ramlibacter agri</name>
    <dbReference type="NCBI Taxonomy" id="2728837"/>
    <lineage>
        <taxon>Bacteria</taxon>
        <taxon>Pseudomonadati</taxon>
        <taxon>Pseudomonadota</taxon>
        <taxon>Betaproteobacteria</taxon>
        <taxon>Burkholderiales</taxon>
        <taxon>Comamonadaceae</taxon>
        <taxon>Ramlibacter</taxon>
    </lineage>
</organism>
<dbReference type="RefSeq" id="WP_169419313.1">
    <property type="nucleotide sequence ID" value="NZ_JABBFX010000001.1"/>
</dbReference>
<reference evidence="4 5" key="1">
    <citation type="submission" date="2020-04" db="EMBL/GenBank/DDBJ databases">
        <title>Ramlibacter sp. G-1-2-2 isolated from soil.</title>
        <authorList>
            <person name="Dahal R.H."/>
        </authorList>
    </citation>
    <scope>NUCLEOTIDE SEQUENCE [LARGE SCALE GENOMIC DNA]</scope>
    <source>
        <strain evidence="4 5">G-1-2-2</strain>
    </source>
</reference>
<feature type="repeat" description="TPR" evidence="1">
    <location>
        <begin position="41"/>
        <end position="74"/>
    </location>
</feature>
<feature type="chain" id="PRO_5032416311" evidence="2">
    <location>
        <begin position="25"/>
        <end position="773"/>
    </location>
</feature>
<dbReference type="InterPro" id="IPR025137">
    <property type="entry name" value="NfrA_C"/>
</dbReference>
<evidence type="ECO:0000256" key="1">
    <source>
        <dbReference type="PROSITE-ProRule" id="PRU00339"/>
    </source>
</evidence>
<accession>A0A848HCF4</accession>
<keyword evidence="2" id="KW-0732">Signal</keyword>
<dbReference type="EMBL" id="JABBFX010000001">
    <property type="protein sequence ID" value="NML45228.1"/>
    <property type="molecule type" value="Genomic_DNA"/>
</dbReference>
<feature type="signal peptide" evidence="2">
    <location>
        <begin position="1"/>
        <end position="24"/>
    </location>
</feature>
<name>A0A848HCF4_9BURK</name>
<dbReference type="PROSITE" id="PS50005">
    <property type="entry name" value="TPR"/>
    <property type="match status" value="1"/>
</dbReference>
<dbReference type="InterPro" id="IPR019734">
    <property type="entry name" value="TPR_rpt"/>
</dbReference>